<proteinExistence type="inferred from homology"/>
<keyword evidence="6" id="KW-0663">Pyridoxal phosphate</keyword>
<evidence type="ECO:0000256" key="2">
    <source>
        <dbReference type="ARBA" id="ARBA00004962"/>
    </source>
</evidence>
<dbReference type="eggNOG" id="COG0031">
    <property type="taxonomic scope" value="Bacteria"/>
</dbReference>
<organism evidence="12 13">
    <name type="scientific">Bacillus manliponensis</name>
    <dbReference type="NCBI Taxonomy" id="574376"/>
    <lineage>
        <taxon>Bacteria</taxon>
        <taxon>Bacillati</taxon>
        <taxon>Bacillota</taxon>
        <taxon>Bacilli</taxon>
        <taxon>Bacillales</taxon>
        <taxon>Bacillaceae</taxon>
        <taxon>Bacillus</taxon>
        <taxon>Bacillus cereus group</taxon>
    </lineage>
</organism>
<dbReference type="OrthoDB" id="9808024at2"/>
<evidence type="ECO:0000256" key="8">
    <source>
        <dbReference type="ARBA" id="ARBA00030296"/>
    </source>
</evidence>
<dbReference type="GO" id="GO:0004124">
    <property type="term" value="F:cysteine synthase activity"/>
    <property type="evidence" value="ECO:0007669"/>
    <property type="project" value="UniProtKB-EC"/>
</dbReference>
<evidence type="ECO:0000259" key="11">
    <source>
        <dbReference type="Pfam" id="PF00291"/>
    </source>
</evidence>
<evidence type="ECO:0000256" key="10">
    <source>
        <dbReference type="ARBA" id="ARBA00047931"/>
    </source>
</evidence>
<dbReference type="STRING" id="574376.BAMA_04495"/>
<comment type="cofactor">
    <cofactor evidence="1">
        <name>pyridoxal 5'-phosphate</name>
        <dbReference type="ChEBI" id="CHEBI:597326"/>
    </cofactor>
</comment>
<dbReference type="InterPro" id="IPR050214">
    <property type="entry name" value="Cys_Synth/Cystath_Beta-Synth"/>
</dbReference>
<dbReference type="FunFam" id="3.40.50.1100:FF:000118">
    <property type="entry name" value="Related to CYS4-cystathionine beta-synthase"/>
    <property type="match status" value="1"/>
</dbReference>
<dbReference type="InterPro" id="IPR001926">
    <property type="entry name" value="TrpB-like_PALP"/>
</dbReference>
<dbReference type="AlphaFoldDB" id="A0A073JU17"/>
<dbReference type="Pfam" id="PF00291">
    <property type="entry name" value="PALP"/>
    <property type="match status" value="1"/>
</dbReference>
<evidence type="ECO:0000256" key="6">
    <source>
        <dbReference type="ARBA" id="ARBA00022898"/>
    </source>
</evidence>
<dbReference type="CDD" id="cd01561">
    <property type="entry name" value="CBS_like"/>
    <property type="match status" value="1"/>
</dbReference>
<comment type="similarity">
    <text evidence="3">Belongs to the cysteine synthase/cystathionine beta-synthase family.</text>
</comment>
<protein>
    <recommendedName>
        <fullName evidence="5">Cysteine synthase</fullName>
        <ecNumber evidence="4">2.5.1.47</ecNumber>
    </recommendedName>
    <alternativeName>
        <fullName evidence="8">O-acetylserine (thiol)-lyase</fullName>
    </alternativeName>
    <alternativeName>
        <fullName evidence="9">O-acetylserine sulfhydrylase</fullName>
    </alternativeName>
</protein>
<dbReference type="EMBL" id="JOTN01000013">
    <property type="protein sequence ID" value="KEK18534.1"/>
    <property type="molecule type" value="Genomic_DNA"/>
</dbReference>
<keyword evidence="7" id="KW-0028">Amino-acid biosynthesis</keyword>
<evidence type="ECO:0000256" key="5">
    <source>
        <dbReference type="ARBA" id="ARBA00019371"/>
    </source>
</evidence>
<evidence type="ECO:0000313" key="13">
    <source>
        <dbReference type="Proteomes" id="UP000027822"/>
    </source>
</evidence>
<feature type="domain" description="Tryptophan synthase beta chain-like PALP" evidence="11">
    <location>
        <begin position="9"/>
        <end position="296"/>
    </location>
</feature>
<evidence type="ECO:0000313" key="12">
    <source>
        <dbReference type="EMBL" id="KEK18534.1"/>
    </source>
</evidence>
<evidence type="ECO:0000256" key="4">
    <source>
        <dbReference type="ARBA" id="ARBA00012681"/>
    </source>
</evidence>
<sequence length="317" mass="35051">MKYVKNVFELCGNTPVVKLNKIASFDNVYLKLESFNPGKSVKDRPVVEMINEAERLGKLKPGMTVIESTSGNTGIALALYAKKKGYHVICVADENIPKEKLNLLKAYGAEVRMVEGSIEVKNADLTEYRIQYIQGLLKKNDNFINLSQYDNEMNPYAHQRSTAQEILKQIDETTKAIVVSVGTGGTITGISREIKKRKPDLLIYGVEPEGSTLFGGEKAPYLQQGPGNYFKPKIFDATHVDGYEKVSDYNAFKTARDLAKKEGLLLGGSSGAVVYAAMKLGGYFRDSGSVLAVCPDNGTKYLDTIFNEQWLAKHNLL</sequence>
<gene>
    <name evidence="12" type="ORF">BAMA_04495</name>
</gene>
<name>A0A073JU17_9BACI</name>
<dbReference type="PANTHER" id="PTHR10314">
    <property type="entry name" value="CYSTATHIONINE BETA-SYNTHASE"/>
    <property type="match status" value="1"/>
</dbReference>
<keyword evidence="7" id="KW-0198">Cysteine biosynthesis</keyword>
<evidence type="ECO:0000256" key="1">
    <source>
        <dbReference type="ARBA" id="ARBA00001933"/>
    </source>
</evidence>
<dbReference type="Gene3D" id="3.40.50.1100">
    <property type="match status" value="2"/>
</dbReference>
<accession>A0A073JU17</accession>
<evidence type="ECO:0000256" key="9">
    <source>
        <dbReference type="ARBA" id="ARBA00033075"/>
    </source>
</evidence>
<comment type="pathway">
    <text evidence="2">Amino-acid biosynthesis; L-cysteine biosynthesis; L-cysteine from L-serine: step 2/2.</text>
</comment>
<dbReference type="FunFam" id="3.40.50.1100:FF:000003">
    <property type="entry name" value="Cystathionine beta-synthase"/>
    <property type="match status" value="1"/>
</dbReference>
<dbReference type="InterPro" id="IPR036052">
    <property type="entry name" value="TrpB-like_PALP_sf"/>
</dbReference>
<comment type="caution">
    <text evidence="12">The sequence shown here is derived from an EMBL/GenBank/DDBJ whole genome shotgun (WGS) entry which is preliminary data.</text>
</comment>
<keyword evidence="13" id="KW-1185">Reference proteome</keyword>
<dbReference type="RefSeq" id="WP_034640547.1">
    <property type="nucleotide sequence ID" value="NZ_CBCSJC010000014.1"/>
</dbReference>
<dbReference type="SUPFAM" id="SSF53686">
    <property type="entry name" value="Tryptophan synthase beta subunit-like PLP-dependent enzymes"/>
    <property type="match status" value="1"/>
</dbReference>
<dbReference type="Proteomes" id="UP000027822">
    <property type="component" value="Unassembled WGS sequence"/>
</dbReference>
<evidence type="ECO:0000256" key="3">
    <source>
        <dbReference type="ARBA" id="ARBA00007103"/>
    </source>
</evidence>
<reference evidence="12 13" key="1">
    <citation type="submission" date="2014-06" db="EMBL/GenBank/DDBJ databases">
        <title>Draft genome sequence of Bacillus manliponensis JCM 15802 (MCCC 1A00708).</title>
        <authorList>
            <person name="Lai Q."/>
            <person name="Liu Y."/>
            <person name="Shao Z."/>
        </authorList>
    </citation>
    <scope>NUCLEOTIDE SEQUENCE [LARGE SCALE GENOMIC DNA]</scope>
    <source>
        <strain evidence="12 13">JCM 15802</strain>
    </source>
</reference>
<evidence type="ECO:0000256" key="7">
    <source>
        <dbReference type="ARBA" id="ARBA00023192"/>
    </source>
</evidence>
<dbReference type="EC" id="2.5.1.47" evidence="4"/>
<comment type="catalytic activity">
    <reaction evidence="10">
        <text>O-acetyl-L-serine + hydrogen sulfide = L-cysteine + acetate</text>
        <dbReference type="Rhea" id="RHEA:14829"/>
        <dbReference type="ChEBI" id="CHEBI:29919"/>
        <dbReference type="ChEBI" id="CHEBI:30089"/>
        <dbReference type="ChEBI" id="CHEBI:35235"/>
        <dbReference type="ChEBI" id="CHEBI:58340"/>
        <dbReference type="EC" id="2.5.1.47"/>
    </reaction>
</comment>